<evidence type="ECO:0000313" key="1">
    <source>
        <dbReference type="EMBL" id="QIA65375.1"/>
    </source>
</evidence>
<proteinExistence type="predicted"/>
<keyword evidence="2" id="KW-1185">Reference proteome</keyword>
<dbReference type="EMBL" id="CP047476">
    <property type="protein sequence ID" value="QIA65375.1"/>
    <property type="molecule type" value="Genomic_DNA"/>
</dbReference>
<dbReference type="AlphaFoldDB" id="A0A7Z2YFQ5"/>
<protein>
    <submittedName>
        <fullName evidence="1">Uncharacterized protein</fullName>
    </submittedName>
</protein>
<evidence type="ECO:0000313" key="2">
    <source>
        <dbReference type="Proteomes" id="UP000464262"/>
    </source>
</evidence>
<accession>A0A7Z2YFQ5</accession>
<name>A0A7Z2YFQ5_9VIBR</name>
<dbReference type="Proteomes" id="UP000464262">
    <property type="component" value="Chromosome 2"/>
</dbReference>
<dbReference type="KEGG" id="vas:GT360_17705"/>
<dbReference type="RefSeq" id="WP_164650275.1">
    <property type="nucleotide sequence ID" value="NZ_CP047476.1"/>
</dbReference>
<sequence>MFSLFKPRSVLVGSDLDFQIETYKYLMKYFGGESFYTKTKLVLPTDEFFPDSVSSEDEIASKTFHQVKKHSGMCLWPCQLIAQEPDPNRHLGGTLLIRNAPSLPRCTYSLGEEGAEITFNPNLLRNPVMMVALFANRLAFYLTQELTESPPGGWSNLGYANDITAVFLGFGIFSVNSVFNFQQFSDGEIIGWMSERNGCLSDVELLFALAIFCKLKGINPVVAASHIKPALRKIFYNCIKQIDANEDFLSEIESVEFVGDQYHKHPRFS</sequence>
<gene>
    <name evidence="1" type="ORF">GT360_17705</name>
</gene>
<organism evidence="1 2">
    <name type="scientific">Vibrio astriarenae</name>
    <dbReference type="NCBI Taxonomy" id="1481923"/>
    <lineage>
        <taxon>Bacteria</taxon>
        <taxon>Pseudomonadati</taxon>
        <taxon>Pseudomonadota</taxon>
        <taxon>Gammaproteobacteria</taxon>
        <taxon>Vibrionales</taxon>
        <taxon>Vibrionaceae</taxon>
        <taxon>Vibrio</taxon>
    </lineage>
</organism>
<reference evidence="1 2" key="1">
    <citation type="submission" date="2020-01" db="EMBL/GenBank/DDBJ databases">
        <title>Whole genome and functional gene identification of agarase of Vibrio HN897.</title>
        <authorList>
            <person name="Liu Y."/>
            <person name="Zhao Z."/>
        </authorList>
    </citation>
    <scope>NUCLEOTIDE SEQUENCE [LARGE SCALE GENOMIC DNA]</scope>
    <source>
        <strain evidence="1 2">HN897</strain>
    </source>
</reference>